<comment type="caution">
    <text evidence="1">The sequence shown here is derived from an EMBL/GenBank/DDBJ whole genome shotgun (WGS) entry which is preliminary data.</text>
</comment>
<sequence>MSTAAVFDVGLKTFDKAKLVHQARWTLAPKRELVLADLSATGLRNLGIGLSELIDPERDQ</sequence>
<proteinExistence type="predicted"/>
<name>A0AB38HRC8_9HYPH</name>
<dbReference type="EMBL" id="SIMR01000010">
    <property type="protein sequence ID" value="TBC01446.1"/>
    <property type="molecule type" value="Genomic_DNA"/>
</dbReference>
<evidence type="ECO:0008006" key="3">
    <source>
        <dbReference type="Google" id="ProtNLM"/>
    </source>
</evidence>
<protein>
    <recommendedName>
        <fullName evidence="3">DUF1127 domain-containing protein</fullName>
    </recommendedName>
</protein>
<organism evidence="1 2">
    <name type="scientific">Rhizobium ruizarguesonis</name>
    <dbReference type="NCBI Taxonomy" id="2081791"/>
    <lineage>
        <taxon>Bacteria</taxon>
        <taxon>Pseudomonadati</taxon>
        <taxon>Pseudomonadota</taxon>
        <taxon>Alphaproteobacteria</taxon>
        <taxon>Hyphomicrobiales</taxon>
        <taxon>Rhizobiaceae</taxon>
        <taxon>Rhizobium/Agrobacterium group</taxon>
        <taxon>Rhizobium</taxon>
    </lineage>
</organism>
<accession>A0AB38HRC8</accession>
<reference evidence="1 2" key="1">
    <citation type="submission" date="2019-02" db="EMBL/GenBank/DDBJ databases">
        <title>The genomic architecture of introgression among sibling species of bacteria.</title>
        <authorList>
            <person name="Cavassim M.I.A."/>
            <person name="Moeskjaer S."/>
            <person name="Moslemi C."/>
            <person name="Fields B."/>
            <person name="Bachmann A."/>
            <person name="Vilhjalmsson B."/>
            <person name="Schierup M.H."/>
            <person name="Young J.P.W."/>
            <person name="Andersen S.U."/>
        </authorList>
    </citation>
    <scope>NUCLEOTIDE SEQUENCE [LARGE SCALE GENOMIC DNA]</scope>
    <source>
        <strain evidence="1 2">SM92</strain>
    </source>
</reference>
<evidence type="ECO:0000313" key="2">
    <source>
        <dbReference type="Proteomes" id="UP000294215"/>
    </source>
</evidence>
<dbReference type="Proteomes" id="UP000294215">
    <property type="component" value="Unassembled WGS sequence"/>
</dbReference>
<dbReference type="AlphaFoldDB" id="A0AB38HRC8"/>
<evidence type="ECO:0000313" key="1">
    <source>
        <dbReference type="EMBL" id="TBC01446.1"/>
    </source>
</evidence>
<dbReference type="RefSeq" id="WP_130817790.1">
    <property type="nucleotide sequence ID" value="NZ_SIMR01000010.1"/>
</dbReference>
<gene>
    <name evidence="1" type="ORF">ELH40_38375</name>
</gene>